<sequence length="281" mass="31706">MKQAEQPLYPKLSSIYNKILQLASAILLIVVLMNMWQATGIKNRDNLAEHFNYIAKQQLQQASVGTATIMAQEYDGNQRNKETLQTYINGLNEVDFIKQVHLYDPTGLLIASSQIINTNNNNPLIEQDNESAENQDERLVNTAQQAKSINDLYGITLGENNTSDRYTPFVQEIRTDKLLGYLRFTIEQSYLTDILAKADEDQQALFRLMLLLAGFVGFLLTRGFNRFSRRSYRLKKAIEREKKIIAQSQQSSDVNSADVNKPALSAASSSSENISASKREG</sequence>
<dbReference type="RefSeq" id="WP_343815794.1">
    <property type="nucleotide sequence ID" value="NZ_BAAAFA010000003.1"/>
</dbReference>
<evidence type="ECO:0000256" key="2">
    <source>
        <dbReference type="SAM" id="Phobius"/>
    </source>
</evidence>
<evidence type="ECO:0000313" key="3">
    <source>
        <dbReference type="EMBL" id="GAA0814053.1"/>
    </source>
</evidence>
<name>A0ABN1L4T4_9GAMM</name>
<keyword evidence="4" id="KW-1185">Reference proteome</keyword>
<reference evidence="3 4" key="1">
    <citation type="journal article" date="2019" name="Int. J. Syst. Evol. Microbiol.">
        <title>The Global Catalogue of Microorganisms (GCM) 10K type strain sequencing project: providing services to taxonomists for standard genome sequencing and annotation.</title>
        <authorList>
            <consortium name="The Broad Institute Genomics Platform"/>
            <consortium name="The Broad Institute Genome Sequencing Center for Infectious Disease"/>
            <person name="Wu L."/>
            <person name="Ma J."/>
        </authorList>
    </citation>
    <scope>NUCLEOTIDE SEQUENCE [LARGE SCALE GENOMIC DNA]</scope>
    <source>
        <strain evidence="3 4">JCM 15608</strain>
    </source>
</reference>
<keyword evidence="2" id="KW-1133">Transmembrane helix</keyword>
<feature type="compositionally biased region" description="Low complexity" evidence="1">
    <location>
        <begin position="263"/>
        <end position="281"/>
    </location>
</feature>
<feature type="transmembrane region" description="Helical" evidence="2">
    <location>
        <begin position="20"/>
        <end position="36"/>
    </location>
</feature>
<keyword evidence="2" id="KW-0812">Transmembrane</keyword>
<evidence type="ECO:0008006" key="5">
    <source>
        <dbReference type="Google" id="ProtNLM"/>
    </source>
</evidence>
<evidence type="ECO:0000313" key="4">
    <source>
        <dbReference type="Proteomes" id="UP001500021"/>
    </source>
</evidence>
<protein>
    <recommendedName>
        <fullName evidence="5">Smp protein</fullName>
    </recommendedName>
</protein>
<organism evidence="3 4">
    <name type="scientific">Colwellia asteriadis</name>
    <dbReference type="NCBI Taxonomy" id="517723"/>
    <lineage>
        <taxon>Bacteria</taxon>
        <taxon>Pseudomonadati</taxon>
        <taxon>Pseudomonadota</taxon>
        <taxon>Gammaproteobacteria</taxon>
        <taxon>Alteromonadales</taxon>
        <taxon>Colwelliaceae</taxon>
        <taxon>Colwellia</taxon>
    </lineage>
</organism>
<evidence type="ECO:0000256" key="1">
    <source>
        <dbReference type="SAM" id="MobiDB-lite"/>
    </source>
</evidence>
<feature type="compositionally biased region" description="Polar residues" evidence="1">
    <location>
        <begin position="247"/>
        <end position="258"/>
    </location>
</feature>
<proteinExistence type="predicted"/>
<accession>A0ABN1L4T4</accession>
<dbReference type="Proteomes" id="UP001500021">
    <property type="component" value="Unassembled WGS sequence"/>
</dbReference>
<feature type="transmembrane region" description="Helical" evidence="2">
    <location>
        <begin position="204"/>
        <end position="225"/>
    </location>
</feature>
<comment type="caution">
    <text evidence="3">The sequence shown here is derived from an EMBL/GenBank/DDBJ whole genome shotgun (WGS) entry which is preliminary data.</text>
</comment>
<keyword evidence="2" id="KW-0472">Membrane</keyword>
<dbReference type="EMBL" id="BAAAFA010000003">
    <property type="protein sequence ID" value="GAA0814053.1"/>
    <property type="molecule type" value="Genomic_DNA"/>
</dbReference>
<gene>
    <name evidence="3" type="ORF">GCM10009111_10320</name>
</gene>
<feature type="region of interest" description="Disordered" evidence="1">
    <location>
        <begin position="246"/>
        <end position="281"/>
    </location>
</feature>